<feature type="compositionally biased region" description="Basic residues" evidence="3">
    <location>
        <begin position="1017"/>
        <end position="1027"/>
    </location>
</feature>
<dbReference type="EMBL" id="BABT02000025">
    <property type="protein sequence ID" value="GAA93902.1"/>
    <property type="molecule type" value="Genomic_DNA"/>
</dbReference>
<dbReference type="RefSeq" id="XP_014571345.1">
    <property type="nucleotide sequence ID" value="XM_014715859.1"/>
</dbReference>
<dbReference type="FunCoup" id="G7DT23">
    <property type="interactions" value="327"/>
</dbReference>
<organism evidence="6 7">
    <name type="scientific">Mixia osmundae (strain CBS 9802 / IAM 14324 / JCM 22182 / KY 12970)</name>
    <dbReference type="NCBI Taxonomy" id="764103"/>
    <lineage>
        <taxon>Eukaryota</taxon>
        <taxon>Fungi</taxon>
        <taxon>Dikarya</taxon>
        <taxon>Basidiomycota</taxon>
        <taxon>Pucciniomycotina</taxon>
        <taxon>Mixiomycetes</taxon>
        <taxon>Mixiales</taxon>
        <taxon>Mixiaceae</taxon>
        <taxon>Mixia</taxon>
    </lineage>
</organism>
<dbReference type="InterPro" id="IPR016024">
    <property type="entry name" value="ARM-type_fold"/>
</dbReference>
<feature type="region of interest" description="Disordered" evidence="3">
    <location>
        <begin position="1017"/>
        <end position="1142"/>
    </location>
</feature>
<evidence type="ECO:0000259" key="4">
    <source>
        <dbReference type="Pfam" id="PF08161"/>
    </source>
</evidence>
<proteinExistence type="predicted"/>
<dbReference type="Proteomes" id="UP000009131">
    <property type="component" value="Unassembled WGS sequence"/>
</dbReference>
<gene>
    <name evidence="6" type="primary">Mo00548</name>
    <name evidence="6" type="ORF">E5Q_00548</name>
</gene>
<dbReference type="PANTHER" id="PTHR48287">
    <property type="entry name" value="ARM REPEAT SUPERFAMILY PROTEIN"/>
    <property type="match status" value="1"/>
</dbReference>
<evidence type="ECO:0000259" key="5">
    <source>
        <dbReference type="Pfam" id="PF25772"/>
    </source>
</evidence>
<keyword evidence="7" id="KW-1185">Reference proteome</keyword>
<feature type="region of interest" description="Disordered" evidence="3">
    <location>
        <begin position="1268"/>
        <end position="1288"/>
    </location>
</feature>
<dbReference type="Pfam" id="PF08161">
    <property type="entry name" value="RRP12_HEAT"/>
    <property type="match status" value="1"/>
</dbReference>
<evidence type="ECO:0000256" key="1">
    <source>
        <dbReference type="ARBA" id="ARBA00004123"/>
    </source>
</evidence>
<reference evidence="6 7" key="2">
    <citation type="journal article" date="2012" name="Open Biol.">
        <title>Characteristics of nucleosomes and linker DNA regions on the genome of the basidiomycete Mixia osmundae revealed by mono- and dinucleosome mapping.</title>
        <authorList>
            <person name="Nishida H."/>
            <person name="Kondo S."/>
            <person name="Matsumoto T."/>
            <person name="Suzuki Y."/>
            <person name="Yoshikawa H."/>
            <person name="Taylor T.D."/>
            <person name="Sugiyama J."/>
        </authorList>
    </citation>
    <scope>NUCLEOTIDE SEQUENCE [LARGE SCALE GENOMIC DNA]</scope>
    <source>
        <strain evidence="7">CBS 9802 / IAM 14324 / JCM 22182 / KY 12970</strain>
    </source>
</reference>
<feature type="compositionally biased region" description="Basic and acidic residues" evidence="3">
    <location>
        <begin position="1053"/>
        <end position="1062"/>
    </location>
</feature>
<dbReference type="OrthoDB" id="2192888at2759"/>
<feature type="compositionally biased region" description="Basic and acidic residues" evidence="3">
    <location>
        <begin position="1032"/>
        <end position="1045"/>
    </location>
</feature>
<dbReference type="Pfam" id="PF25772">
    <property type="entry name" value="HEAT_RRP12_N"/>
    <property type="match status" value="1"/>
</dbReference>
<dbReference type="OMA" id="PDQMKHR"/>
<name>G7DT23_MIXOS</name>
<dbReference type="PANTHER" id="PTHR48287:SF1">
    <property type="entry name" value="ARM REPEAT SUPERFAMILY PROTEIN"/>
    <property type="match status" value="1"/>
</dbReference>
<comment type="caution">
    <text evidence="6">The sequence shown here is derived from an EMBL/GenBank/DDBJ whole genome shotgun (WGS) entry which is preliminary data.</text>
</comment>
<dbReference type="GO" id="GO:0005634">
    <property type="term" value="C:nucleus"/>
    <property type="evidence" value="ECO:0007669"/>
    <property type="project" value="UniProtKB-SubCell"/>
</dbReference>
<reference evidence="6 7" key="1">
    <citation type="journal article" date="2011" name="J. Gen. Appl. Microbiol.">
        <title>Draft genome sequencing of the enigmatic basidiomycete Mixia osmundae.</title>
        <authorList>
            <person name="Nishida H."/>
            <person name="Nagatsuka Y."/>
            <person name="Sugiyama J."/>
        </authorList>
    </citation>
    <scope>NUCLEOTIDE SEQUENCE [LARGE SCALE GENOMIC DNA]</scope>
    <source>
        <strain evidence="7">CBS 9802 / IAM 14324 / JCM 22182 / KY 12970</strain>
    </source>
</reference>
<dbReference type="InterPro" id="IPR052087">
    <property type="entry name" value="RRP12"/>
</dbReference>
<dbReference type="InParanoid" id="G7DT23"/>
<comment type="subcellular location">
    <subcellularLocation>
        <location evidence="1">Nucleus</location>
    </subcellularLocation>
</comment>
<evidence type="ECO:0000256" key="2">
    <source>
        <dbReference type="ARBA" id="ARBA00023242"/>
    </source>
</evidence>
<evidence type="ECO:0000313" key="6">
    <source>
        <dbReference type="EMBL" id="GAA93902.1"/>
    </source>
</evidence>
<dbReference type="STRING" id="764103.G7DT23"/>
<sequence>MEGSLEQSLDKVRLQTTSQVPAQKKPAIVLEAIEQTLSAASPSAGPSRPSETAYYVALTGTLQKLLAEQSTSDEEHKAAVLYLLALIVPHLPRATLQSNAFVLLSLLSQIKLDDAPIIKSTLTIVQSLYASLSLQQLSQAASVQYFARLLPILIDQRPKVRRKAQETVTTIIKSPPPPSVTHPYGDRVADWALSALEGHIRAQKGKGKNKDANKESDARCIALLVFIKHLGGSWPTSAMQRLCAICLAVPKTAGENAFLATAAFDVLEELFTKSSESFEEGKVADTLLGVLASRPSDRDDRILPGWLAAVEHGFVAFARFQPEACSAILYSNYAGLQGYLLSESLPVRQAAASTLIALTRYAFSDSDILANSKADAPLPQIAKLTLESLTSMRFQGLPMPHLLDTITALFSRLRLRPPPEAGQLRAEPTAARYLSDHVRLIGAMRASTSFEFKEQAEKVLTIAVEVCGPQWLLAILPLNLEPDNAGTEGRAWLLPLLRNKIANTELSHFVDFFVPLSESLFDKKSKAEQAAKAAGKAQGSDVSAKIYEALVEQIWALFPGYCDLPTDLHTSFTKKLGELLSNVLYTQLTLRAPILRGLQLLVERNQSMAQSQAPPDTLRQSFGVDQAAGKQNLALLASYSSNLLAVMFNVFAKAPREHRNYILEAISTYLSISSSSDLANTSQRVQIMLKQALAKQEKRTDKTSGTAIESTAHTMMDLLVAMVPFVDQTTSASLLDLALSDAGIGCSDGTLQKKAYRLLTRMTETTIGSALIFAQLDELLTRLYSNAARTPAAAKPDRILLTTALVNRLPTSRLDAVPTLLPEAILATKESNEKTREAAYDLLVLIGRKMQAGGTVKRPVINEDDDSAAMTEDAPATLEEYFTMVAAGLVGSSPHMISATITALSRLVFDFHTSLTSNTLGELLETSNVFLSSANREIVKSAIGFVKVSLVCLPLVTVQPHLPALVPSLLKWSHEHRNHFKLNIRHIFERLIRKFGADAIADIAGDDDRKLVASIKKRQQREKKKRTAAVEARQDGEDSEGETHAPKQQARNAFDEALHGSEDEAEGSEGDEPAAPSKGRAQKQAKQSRSHDKTVQAHGTFLDQEDEDDDPINLLDHEIGSKLSNVQQPARRRKAAAPAFATDKRSGKLVFAEGDATASEEPITTDSVGAYIEALRGEDSHRHDAKGRVKFNKKRHIDDVEDPGEGGVELVKQQLRDLGMDAKQKKARKIVPTKLGSEFKAKRAGGDVTKNGQQPFAYLPMAAAVTGKRAKHGNTGINITGKRQKARR</sequence>
<dbReference type="InterPro" id="IPR057860">
    <property type="entry name" value="HEAT_RRP12_N"/>
</dbReference>
<evidence type="ECO:0000256" key="3">
    <source>
        <dbReference type="SAM" id="MobiDB-lite"/>
    </source>
</evidence>
<evidence type="ECO:0000313" key="7">
    <source>
        <dbReference type="Proteomes" id="UP000009131"/>
    </source>
</evidence>
<feature type="domain" description="RRP12 HEAT" evidence="4">
    <location>
        <begin position="342"/>
        <end position="653"/>
    </location>
</feature>
<accession>G7DT23</accession>
<dbReference type="eggNOG" id="KOG1248">
    <property type="taxonomic scope" value="Eukaryota"/>
</dbReference>
<dbReference type="HOGENOM" id="CLU_003753_1_0_1"/>
<feature type="domain" description="RRP12 N-terminal HEAT" evidence="5">
    <location>
        <begin position="29"/>
        <end position="229"/>
    </location>
</feature>
<feature type="compositionally biased region" description="Acidic residues" evidence="3">
    <location>
        <begin position="1063"/>
        <end position="1072"/>
    </location>
</feature>
<protein>
    <submittedName>
        <fullName evidence="6">Uncharacterized protein</fullName>
    </submittedName>
</protein>
<keyword evidence="2" id="KW-0539">Nucleus</keyword>
<dbReference type="SUPFAM" id="SSF48371">
    <property type="entry name" value="ARM repeat"/>
    <property type="match status" value="1"/>
</dbReference>
<dbReference type="InterPro" id="IPR012978">
    <property type="entry name" value="HEAT_RRP12"/>
</dbReference>